<dbReference type="Pfam" id="PF25563">
    <property type="entry name" value="TPR_SYVN1_N"/>
    <property type="match status" value="1"/>
</dbReference>
<comment type="catalytic activity">
    <reaction evidence="1">
        <text>S-ubiquitinyl-[E2 ubiquitin-conjugating enzyme]-L-cysteine + [acceptor protein]-L-lysine = [E2 ubiquitin-conjugating enzyme]-L-cysteine + N(6)-ubiquitinyl-[acceptor protein]-L-lysine.</text>
        <dbReference type="EC" id="2.3.2.27"/>
    </reaction>
</comment>
<sequence>MILNFRVYSGCSIIAALVVVTYATLTYEEFYPIVVYLSTNKLAMAVMYNFAFVLFFRAAQALLKFFIGHLRELEIEHLIEQGRAFLFDTILFLVFSSPLVEGREAGTVHLFQCICWLVALRLSHIVVQVRLGHMFEIGIPRLVLIQKMALLLFLLLLLDLLMYSVFYRHSSNNSTLYTWLAFETLAMTSGCLVSIGKFCVLLLDSSLDHGWSSKASCLFYLDLIGDCVSMCIFLLFIVTFFLHNPSKLPLYMMADILQVGRQLLLRLQSFRKFRQLTKNMNENFPDATLDELESADTCIICRDALHIGSKKLPCGHVFHSDCLRSWFVQQQTCPTCRAEVVGEGPSSPTSQADGDGAREGGETEGATGDGEDAEETAVEGEQDLDREAMEDAPPSEPEKGSQEAEKKKEKTPSLAGFGPSSLSANAPPPSVSPVAAAAAAAEKRLGIGLGGSSAPSGTNAGTGTGAPPVSVGAASHPFSSSWRSAAEEESVTGLGALFVHRRPGNSPDEKEKEALSRFSRVFRTAESDNSEGGAGGVTGGGVSGGMAAGTGPPPAMDPFSPPLGELLSAMQHSYEMSRYLQAQSHFWLEEMKRLRAGAVGKGEGRGQEEDERSSAALPSSTAAAAGEGAQATLLPPVSAEYIKQCERLLATPLPPPLPVNHLQPPLRTSVPNPASSLCFTSGTPNPNPKGPAQLPSKEGGAEREGGGSVDQSKGGVAATDHLSGGGMGPDSTGLGGLGLNASSFSTRSTELDEIRRMSKERYERHRGAGKPGESLGDSPYY</sequence>
<feature type="compositionally biased region" description="Low complexity" evidence="16">
    <location>
        <begin position="614"/>
        <end position="628"/>
    </location>
</feature>
<evidence type="ECO:0000256" key="8">
    <source>
        <dbReference type="ARBA" id="ARBA00022723"/>
    </source>
</evidence>
<dbReference type="SUPFAM" id="SSF57850">
    <property type="entry name" value="RING/U-box"/>
    <property type="match status" value="1"/>
</dbReference>
<dbReference type="Gene3D" id="3.30.40.10">
    <property type="entry name" value="Zinc/RING finger domain, C3HC4 (zinc finger)"/>
    <property type="match status" value="1"/>
</dbReference>
<dbReference type="EC" id="2.3.2.27" evidence="5"/>
<dbReference type="InterPro" id="IPR050731">
    <property type="entry name" value="HRD1_E3_ubiq-ligases"/>
</dbReference>
<feature type="compositionally biased region" description="Acidic residues" evidence="16">
    <location>
        <begin position="369"/>
        <end position="382"/>
    </location>
</feature>
<dbReference type="CDD" id="cd16479">
    <property type="entry name" value="RING-H2_synoviolin"/>
    <property type="match status" value="1"/>
</dbReference>
<evidence type="ECO:0000259" key="18">
    <source>
        <dbReference type="PROSITE" id="PS50089"/>
    </source>
</evidence>
<evidence type="ECO:0000256" key="4">
    <source>
        <dbReference type="ARBA" id="ARBA00010089"/>
    </source>
</evidence>
<feature type="compositionally biased region" description="Basic and acidic residues" evidence="16">
    <location>
        <begin position="749"/>
        <end position="766"/>
    </location>
</feature>
<feature type="domain" description="RING-type" evidence="18">
    <location>
        <begin position="298"/>
        <end position="337"/>
    </location>
</feature>
<evidence type="ECO:0000256" key="6">
    <source>
        <dbReference type="ARBA" id="ARBA00022679"/>
    </source>
</evidence>
<keyword evidence="7 17" id="KW-0812">Transmembrane</keyword>
<feature type="transmembrane region" description="Helical" evidence="17">
    <location>
        <begin position="45"/>
        <end position="63"/>
    </location>
</feature>
<evidence type="ECO:0000256" key="16">
    <source>
        <dbReference type="SAM" id="MobiDB-lite"/>
    </source>
</evidence>
<feature type="compositionally biased region" description="Low complexity" evidence="16">
    <location>
        <begin position="452"/>
        <end position="468"/>
    </location>
</feature>
<dbReference type="InterPro" id="IPR001841">
    <property type="entry name" value="Znf_RING"/>
</dbReference>
<dbReference type="PANTHER" id="PTHR22763:SF184">
    <property type="entry name" value="E3 UBIQUITIN-PROTEIN LIGASE SYNOVIOLIN"/>
    <property type="match status" value="1"/>
</dbReference>
<reference evidence="19" key="1">
    <citation type="submission" date="2014-11" db="EMBL/GenBank/DDBJ databases">
        <authorList>
            <person name="Otto D Thomas"/>
            <person name="Naeem Raeece"/>
        </authorList>
    </citation>
    <scope>NUCLEOTIDE SEQUENCE</scope>
</reference>
<keyword evidence="10" id="KW-0833">Ubl conjugation pathway</keyword>
<comment type="subcellular location">
    <subcellularLocation>
        <location evidence="2">Endoplasmic reticulum membrane</location>
        <topology evidence="2">Multi-pass membrane protein</topology>
    </subcellularLocation>
</comment>
<dbReference type="GO" id="GO:0036503">
    <property type="term" value="P:ERAD pathway"/>
    <property type="evidence" value="ECO:0007669"/>
    <property type="project" value="TreeGrafter"/>
</dbReference>
<feature type="region of interest" description="Disordered" evidence="16">
    <location>
        <begin position="339"/>
        <end position="479"/>
    </location>
</feature>
<dbReference type="GO" id="GO:0061630">
    <property type="term" value="F:ubiquitin protein ligase activity"/>
    <property type="evidence" value="ECO:0007669"/>
    <property type="project" value="UniProtKB-EC"/>
</dbReference>
<evidence type="ECO:0000256" key="11">
    <source>
        <dbReference type="ARBA" id="ARBA00022824"/>
    </source>
</evidence>
<evidence type="ECO:0000256" key="14">
    <source>
        <dbReference type="ARBA" id="ARBA00023136"/>
    </source>
</evidence>
<evidence type="ECO:0000256" key="3">
    <source>
        <dbReference type="ARBA" id="ARBA00004906"/>
    </source>
</evidence>
<feature type="transmembrane region" description="Helical" evidence="17">
    <location>
        <begin position="7"/>
        <end position="25"/>
    </location>
</feature>
<dbReference type="AlphaFoldDB" id="A0A0G4FIQ2"/>
<feature type="compositionally biased region" description="Gly residues" evidence="16">
    <location>
        <begin position="723"/>
        <end position="738"/>
    </location>
</feature>
<evidence type="ECO:0000256" key="15">
    <source>
        <dbReference type="PROSITE-ProRule" id="PRU00175"/>
    </source>
</evidence>
<dbReference type="Pfam" id="PF13639">
    <property type="entry name" value="zf-RING_2"/>
    <property type="match status" value="1"/>
</dbReference>
<dbReference type="VEuPathDB" id="CryptoDB:Cvel_17264"/>
<feature type="region of interest" description="Disordered" evidence="16">
    <location>
        <begin position="598"/>
        <end position="628"/>
    </location>
</feature>
<keyword evidence="11" id="KW-0256">Endoplasmic reticulum</keyword>
<dbReference type="PANTHER" id="PTHR22763">
    <property type="entry name" value="RING ZINC FINGER PROTEIN"/>
    <property type="match status" value="1"/>
</dbReference>
<dbReference type="SMART" id="SM00184">
    <property type="entry name" value="RING"/>
    <property type="match status" value="1"/>
</dbReference>
<keyword evidence="6" id="KW-0808">Transferase</keyword>
<gene>
    <name evidence="19" type="ORF">Cvel_17264</name>
</gene>
<dbReference type="GO" id="GO:0005789">
    <property type="term" value="C:endoplasmic reticulum membrane"/>
    <property type="evidence" value="ECO:0007669"/>
    <property type="project" value="UniProtKB-SubCell"/>
</dbReference>
<evidence type="ECO:0000256" key="9">
    <source>
        <dbReference type="ARBA" id="ARBA00022771"/>
    </source>
</evidence>
<feature type="transmembrane region" description="Helical" evidence="17">
    <location>
        <begin position="148"/>
        <end position="167"/>
    </location>
</feature>
<dbReference type="InterPro" id="IPR013083">
    <property type="entry name" value="Znf_RING/FYVE/PHD"/>
</dbReference>
<comment type="pathway">
    <text evidence="3">Protein modification; protein ubiquitination.</text>
</comment>
<evidence type="ECO:0000256" key="13">
    <source>
        <dbReference type="ARBA" id="ARBA00022989"/>
    </source>
</evidence>
<dbReference type="EMBL" id="CDMZ01000405">
    <property type="protein sequence ID" value="CEM13594.1"/>
    <property type="molecule type" value="Genomic_DNA"/>
</dbReference>
<dbReference type="GO" id="GO:0008270">
    <property type="term" value="F:zinc ion binding"/>
    <property type="evidence" value="ECO:0007669"/>
    <property type="project" value="UniProtKB-KW"/>
</dbReference>
<evidence type="ECO:0000313" key="19">
    <source>
        <dbReference type="EMBL" id="CEM13594.1"/>
    </source>
</evidence>
<keyword evidence="9 15" id="KW-0863">Zinc-finger</keyword>
<name>A0A0G4FIQ2_9ALVE</name>
<feature type="compositionally biased region" description="Pro residues" evidence="16">
    <location>
        <begin position="551"/>
        <end position="561"/>
    </location>
</feature>
<feature type="transmembrane region" description="Helical" evidence="17">
    <location>
        <begin position="179"/>
        <end position="203"/>
    </location>
</feature>
<keyword evidence="12" id="KW-0862">Zinc</keyword>
<feature type="compositionally biased region" description="Polar residues" evidence="16">
    <location>
        <begin position="669"/>
        <end position="684"/>
    </location>
</feature>
<proteinExistence type="inferred from homology"/>
<evidence type="ECO:0000256" key="17">
    <source>
        <dbReference type="SAM" id="Phobius"/>
    </source>
</evidence>
<feature type="transmembrane region" description="Helical" evidence="17">
    <location>
        <begin position="215"/>
        <end position="242"/>
    </location>
</feature>
<comment type="similarity">
    <text evidence="4">Belongs to the HRD1 family.</text>
</comment>
<organism evidence="19">
    <name type="scientific">Chromera velia CCMP2878</name>
    <dbReference type="NCBI Taxonomy" id="1169474"/>
    <lineage>
        <taxon>Eukaryota</taxon>
        <taxon>Sar</taxon>
        <taxon>Alveolata</taxon>
        <taxon>Colpodellida</taxon>
        <taxon>Chromeraceae</taxon>
        <taxon>Chromera</taxon>
    </lineage>
</organism>
<feature type="region of interest" description="Disordered" evidence="16">
    <location>
        <begin position="498"/>
        <end position="564"/>
    </location>
</feature>
<keyword evidence="14 17" id="KW-0472">Membrane</keyword>
<feature type="compositionally biased region" description="Gly residues" evidence="16">
    <location>
        <begin position="532"/>
        <end position="548"/>
    </location>
</feature>
<evidence type="ECO:0000256" key="2">
    <source>
        <dbReference type="ARBA" id="ARBA00004477"/>
    </source>
</evidence>
<feature type="region of interest" description="Disordered" evidence="16">
    <location>
        <begin position="652"/>
        <end position="781"/>
    </location>
</feature>
<keyword evidence="13 17" id="KW-1133">Transmembrane helix</keyword>
<keyword evidence="8" id="KW-0479">Metal-binding</keyword>
<accession>A0A0G4FIQ2</accession>
<evidence type="ECO:0000256" key="5">
    <source>
        <dbReference type="ARBA" id="ARBA00012483"/>
    </source>
</evidence>
<evidence type="ECO:0000256" key="12">
    <source>
        <dbReference type="ARBA" id="ARBA00022833"/>
    </source>
</evidence>
<dbReference type="InterPro" id="IPR057992">
    <property type="entry name" value="TPR_SYVN1_N"/>
</dbReference>
<evidence type="ECO:0000256" key="1">
    <source>
        <dbReference type="ARBA" id="ARBA00000900"/>
    </source>
</evidence>
<evidence type="ECO:0000256" key="10">
    <source>
        <dbReference type="ARBA" id="ARBA00022786"/>
    </source>
</evidence>
<evidence type="ECO:0000256" key="7">
    <source>
        <dbReference type="ARBA" id="ARBA00022692"/>
    </source>
</evidence>
<dbReference type="InterPro" id="IPR058051">
    <property type="entry name" value="Znf_RING_synoviolin"/>
</dbReference>
<dbReference type="PROSITE" id="PS50089">
    <property type="entry name" value="ZF_RING_2"/>
    <property type="match status" value="1"/>
</dbReference>
<feature type="compositionally biased region" description="Basic and acidic residues" evidence="16">
    <location>
        <begin position="396"/>
        <end position="411"/>
    </location>
</feature>
<protein>
    <recommendedName>
        <fullName evidence="5">RING-type E3 ubiquitin transferase</fullName>
        <ecNumber evidence="5">2.3.2.27</ecNumber>
    </recommendedName>
</protein>
<dbReference type="GO" id="GO:0043161">
    <property type="term" value="P:proteasome-mediated ubiquitin-dependent protein catabolic process"/>
    <property type="evidence" value="ECO:0007669"/>
    <property type="project" value="TreeGrafter"/>
</dbReference>